<sequence length="76" mass="8715">MIVEKRPANARSLTPWPSWPGNVRNDEVIYAFTTATGITKLLHEINIDIDKNIRILMSEILNFSWVFSKEVLDAVD</sequence>
<dbReference type="RefSeq" id="WP_016666981.1">
    <property type="nucleotide sequence ID" value="NZ_CABKSM010000001.1"/>
</dbReference>
<accession>A0AB35XHT6</accession>
<comment type="caution">
    <text evidence="1">The sequence shown here is derived from an EMBL/GenBank/DDBJ whole genome shotgun (WGS) entry which is preliminary data.</text>
</comment>
<evidence type="ECO:0000313" key="1">
    <source>
        <dbReference type="EMBL" id="MEH1545972.1"/>
    </source>
</evidence>
<dbReference type="Proteomes" id="UP001309299">
    <property type="component" value="Unassembled WGS sequence"/>
</dbReference>
<organism evidence="1 2">
    <name type="scientific">Cutibacterium avidum</name>
    <dbReference type="NCBI Taxonomy" id="33010"/>
    <lineage>
        <taxon>Bacteria</taxon>
        <taxon>Bacillati</taxon>
        <taxon>Actinomycetota</taxon>
        <taxon>Actinomycetes</taxon>
        <taxon>Propionibacteriales</taxon>
        <taxon>Propionibacteriaceae</taxon>
        <taxon>Cutibacterium</taxon>
    </lineage>
</organism>
<proteinExistence type="predicted"/>
<gene>
    <name evidence="1" type="ORF">V7F78_02845</name>
</gene>
<evidence type="ECO:0000313" key="2">
    <source>
        <dbReference type="Proteomes" id="UP001309299"/>
    </source>
</evidence>
<name>A0AB35XHT6_9ACTN</name>
<dbReference type="AlphaFoldDB" id="A0AB35XHT6"/>
<reference evidence="1" key="1">
    <citation type="submission" date="2024-02" db="EMBL/GenBank/DDBJ databases">
        <title>Bacterial skin colonization with Propionibacterium avidum as a risk factor for Periprosthetic Joint Infections - a single-center prospective study.</title>
        <authorList>
            <person name="Achermann Y."/>
        </authorList>
    </citation>
    <scope>NUCLEOTIDE SEQUENCE</scope>
    <source>
        <strain evidence="1">PAVI-2017310195</strain>
    </source>
</reference>
<protein>
    <submittedName>
        <fullName evidence="1">Uncharacterized protein</fullName>
    </submittedName>
</protein>
<dbReference type="EMBL" id="JBAKUA010000003">
    <property type="protein sequence ID" value="MEH1545972.1"/>
    <property type="molecule type" value="Genomic_DNA"/>
</dbReference>